<dbReference type="RefSeq" id="XP_031555427.1">
    <property type="nucleotide sequence ID" value="XM_031699567.1"/>
</dbReference>
<name>A0A6P8HRU8_ACTTE</name>
<sequence length="324" mass="36570">MGQNISRRRRWRNLEQSTPEEQKVFVSDLADGFEIKPVSSKNRNVRKADHLMVYRYGYTHHLICVKVEGDRIIAMEYGPRNCFELSGKEALKLLIDVEKLGEVHRNSYTFEELEKIEMHKIVWPRELRRYRARKVVRRAISREGEKTYNCLTNNCEHFVMWCMCGLTVSLQVKFWYTWAKEIVGALCAGVTHTARSQLGSFFLKLLANASDEIAVTVLKEQNYAFAVGFAIASIMEAGLCWLEIEEAFENREKGVIKNDYDLNTKLLEIVAKVLSRLLLGAAGSLAGSAFGLPGSLAGGMIGAAVGNYLGAVVTRWHRDVPGTS</sequence>
<feature type="domain" description="LRAT" evidence="1">
    <location>
        <begin position="50"/>
        <end position="171"/>
    </location>
</feature>
<dbReference type="AlphaFoldDB" id="A0A6P8HRU8"/>
<evidence type="ECO:0000313" key="3">
    <source>
        <dbReference type="RefSeq" id="XP_031555427.1"/>
    </source>
</evidence>
<dbReference type="GeneID" id="116292283"/>
<dbReference type="Gene3D" id="3.90.1720.10">
    <property type="entry name" value="endopeptidase domain like (from Nostoc punctiforme)"/>
    <property type="match status" value="1"/>
</dbReference>
<protein>
    <submittedName>
        <fullName evidence="3">Uncharacterized protein LOC116292283</fullName>
    </submittedName>
</protein>
<gene>
    <name evidence="3" type="primary">LOC116292283</name>
</gene>
<keyword evidence="2" id="KW-1185">Reference proteome</keyword>
<dbReference type="OrthoDB" id="5963970at2759"/>
<reference evidence="3" key="1">
    <citation type="submission" date="2025-08" db="UniProtKB">
        <authorList>
            <consortium name="RefSeq"/>
        </authorList>
    </citation>
    <scope>IDENTIFICATION</scope>
    <source>
        <tissue evidence="3">Tentacle</tissue>
    </source>
</reference>
<proteinExistence type="predicted"/>
<organism evidence="2 3">
    <name type="scientific">Actinia tenebrosa</name>
    <name type="common">Australian red waratah sea anemone</name>
    <dbReference type="NCBI Taxonomy" id="6105"/>
    <lineage>
        <taxon>Eukaryota</taxon>
        <taxon>Metazoa</taxon>
        <taxon>Cnidaria</taxon>
        <taxon>Anthozoa</taxon>
        <taxon>Hexacorallia</taxon>
        <taxon>Actiniaria</taxon>
        <taxon>Actiniidae</taxon>
        <taxon>Actinia</taxon>
    </lineage>
</organism>
<dbReference type="PROSITE" id="PS51934">
    <property type="entry name" value="LRAT"/>
    <property type="match status" value="1"/>
</dbReference>
<evidence type="ECO:0000259" key="1">
    <source>
        <dbReference type="PROSITE" id="PS51934"/>
    </source>
</evidence>
<dbReference type="InterPro" id="IPR007053">
    <property type="entry name" value="LRAT_dom"/>
</dbReference>
<evidence type="ECO:0000313" key="2">
    <source>
        <dbReference type="Proteomes" id="UP000515163"/>
    </source>
</evidence>
<dbReference type="InParanoid" id="A0A6P8HRU8"/>
<dbReference type="Pfam" id="PF04970">
    <property type="entry name" value="LRAT"/>
    <property type="match status" value="1"/>
</dbReference>
<dbReference type="Proteomes" id="UP000515163">
    <property type="component" value="Unplaced"/>
</dbReference>
<accession>A0A6P8HRU8</accession>
<dbReference type="KEGG" id="aten:116292283"/>